<evidence type="ECO:0000313" key="3">
    <source>
        <dbReference type="Proteomes" id="UP000022835"/>
    </source>
</evidence>
<gene>
    <name evidence="2" type="ORF">Y900_030240</name>
</gene>
<comment type="caution">
    <text evidence="2">The sequence shown here is derived from an EMBL/GenBank/DDBJ whole genome shotgun (WGS) entry which is preliminary data.</text>
</comment>
<accession>A0A064C9B2</accession>
<keyword evidence="1" id="KW-0175">Coiled coil</keyword>
<keyword evidence="3" id="KW-1185">Reference proteome</keyword>
<proteinExistence type="predicted"/>
<evidence type="ECO:0000313" key="2">
    <source>
        <dbReference type="EMBL" id="KDE96915.1"/>
    </source>
</evidence>
<sequence length="152" mass="16818">MEKTTSRKLARRRLLEAQQQAAAAREQRERANLADMTEFTVRMAQVDEVDAWYAGRVDKLKEEAERKRHAHRAAAGKALHAMRLRGETMATISGTTGLSVSRLRELLKFASEDHTENASHADTPQAQVVALPNRMSPEAGDHTPPEAALGAH</sequence>
<dbReference type="Proteomes" id="UP000022835">
    <property type="component" value="Unassembled WGS sequence"/>
</dbReference>
<reference evidence="2" key="1">
    <citation type="submission" date="2014-05" db="EMBL/GenBank/DDBJ databases">
        <title>Genome sequence of Mycobacterium aromaticivorans strain JS19b1T (= DSM 45407T).</title>
        <authorList>
            <person name="Kwak Y."/>
            <person name="Park G.-S."/>
            <person name="Li Q.X."/>
            <person name="Lee S.-E."/>
            <person name="Shin J.-H."/>
        </authorList>
    </citation>
    <scope>NUCLEOTIDE SEQUENCE [LARGE SCALE GENOMIC DNA]</scope>
    <source>
        <strain evidence="2">JS19b1</strain>
    </source>
</reference>
<dbReference type="EMBL" id="JALN02000003">
    <property type="protein sequence ID" value="KDE96915.1"/>
    <property type="molecule type" value="Genomic_DNA"/>
</dbReference>
<dbReference type="OrthoDB" id="4753605at2"/>
<name>A0A064C9B2_9MYCO</name>
<organism evidence="2 3">
    <name type="scientific">Mycolicibacterium aromaticivorans JS19b1 = JCM 16368</name>
    <dbReference type="NCBI Taxonomy" id="1440774"/>
    <lineage>
        <taxon>Bacteria</taxon>
        <taxon>Bacillati</taxon>
        <taxon>Actinomycetota</taxon>
        <taxon>Actinomycetes</taxon>
        <taxon>Mycobacteriales</taxon>
        <taxon>Mycobacteriaceae</taxon>
        <taxon>Mycolicibacterium</taxon>
    </lineage>
</organism>
<feature type="coiled-coil region" evidence="1">
    <location>
        <begin position="7"/>
        <end position="34"/>
    </location>
</feature>
<dbReference type="AlphaFoldDB" id="A0A064C9B2"/>
<evidence type="ECO:0000256" key="1">
    <source>
        <dbReference type="SAM" id="Coils"/>
    </source>
</evidence>
<protein>
    <submittedName>
        <fullName evidence="2">Uncharacterized protein</fullName>
    </submittedName>
</protein>
<dbReference type="RefSeq" id="WP_051660607.1">
    <property type="nucleotide sequence ID" value="NZ_JALN02000003.1"/>
</dbReference>